<evidence type="ECO:0000313" key="1">
    <source>
        <dbReference type="EMBL" id="MDR4953636.1"/>
    </source>
</evidence>
<keyword evidence="2" id="KW-1185">Reference proteome</keyword>
<comment type="caution">
    <text evidence="1">The sequence shown here is derived from an EMBL/GenBank/DDBJ whole genome shotgun (WGS) entry which is preliminary data.</text>
</comment>
<accession>A0ABU1E763</accession>
<gene>
    <name evidence="1" type="ORF">REB14_15765</name>
</gene>
<name>A0ABU1E763_9FLAO</name>
<proteinExistence type="predicted"/>
<protein>
    <recommendedName>
        <fullName evidence="3">C1q domain-containing protein</fullName>
    </recommendedName>
</protein>
<reference evidence="1 2" key="1">
    <citation type="submission" date="2023-08" db="EMBL/GenBank/DDBJ databases">
        <authorList>
            <person name="Maltman C."/>
        </authorList>
    </citation>
    <scope>NUCLEOTIDE SEQUENCE [LARGE SCALE GENOMIC DNA]</scope>
    <source>
        <strain evidence="1 2">ES2</strain>
    </source>
</reference>
<organism evidence="1 2">
    <name type="scientific">Chryseobacterium metallicongregator</name>
    <dbReference type="NCBI Taxonomy" id="3073042"/>
    <lineage>
        <taxon>Bacteria</taxon>
        <taxon>Pseudomonadati</taxon>
        <taxon>Bacteroidota</taxon>
        <taxon>Flavobacteriia</taxon>
        <taxon>Flavobacteriales</taxon>
        <taxon>Weeksellaceae</taxon>
        <taxon>Chryseobacterium group</taxon>
        <taxon>Chryseobacterium</taxon>
    </lineage>
</organism>
<dbReference type="Proteomes" id="UP001260959">
    <property type="component" value="Unassembled WGS sequence"/>
</dbReference>
<sequence length="242" mass="25638">MRKLKIRVAIVTAIIPSVVYGQVGINMANPTEALDVNGKVKIRNLQTLASSTVYPLHADENGVIGKANLLPQSQIAFYTSSDEFSFPKSSYNSGEEQIVPIQSSHASLNTLGTVLSAGGNIIINQTGTYMLSGSITPQLTINNDGNGFIYMAVNIEVSSTGGGLWSSVSGGRPIFTRVDPGVMRNYVFTIPSVTVQLAAGDRLRIKFYRTKASNTLQGSTVSAISLGAGFGAPTYTLAITKL</sequence>
<dbReference type="EMBL" id="JAVIXS010000015">
    <property type="protein sequence ID" value="MDR4953636.1"/>
    <property type="molecule type" value="Genomic_DNA"/>
</dbReference>
<evidence type="ECO:0000313" key="2">
    <source>
        <dbReference type="Proteomes" id="UP001260959"/>
    </source>
</evidence>
<evidence type="ECO:0008006" key="3">
    <source>
        <dbReference type="Google" id="ProtNLM"/>
    </source>
</evidence>
<dbReference type="RefSeq" id="WP_309522636.1">
    <property type="nucleotide sequence ID" value="NZ_JAVIXS010000015.1"/>
</dbReference>